<dbReference type="Pfam" id="PF00420">
    <property type="entry name" value="Oxidored_q2"/>
    <property type="match status" value="1"/>
</dbReference>
<keyword evidence="5" id="KW-1278">Translocase</keyword>
<dbReference type="AlphaFoldDB" id="A0A7Z0BLS8"/>
<organism evidence="7 8">
    <name type="scientific">Nocardiopsis sinuspersici</name>
    <dbReference type="NCBI Taxonomy" id="501010"/>
    <lineage>
        <taxon>Bacteria</taxon>
        <taxon>Bacillati</taxon>
        <taxon>Actinomycetota</taxon>
        <taxon>Actinomycetes</taxon>
        <taxon>Streptosporangiales</taxon>
        <taxon>Nocardiopsidaceae</taxon>
        <taxon>Nocardiopsis</taxon>
    </lineage>
</organism>
<dbReference type="RefSeq" id="WP_237683414.1">
    <property type="nucleotide sequence ID" value="NZ_JACCHL010000001.1"/>
</dbReference>
<evidence type="ECO:0000256" key="1">
    <source>
        <dbReference type="ARBA" id="ARBA00004141"/>
    </source>
</evidence>
<keyword evidence="5" id="KW-0813">Transport</keyword>
<evidence type="ECO:0000256" key="4">
    <source>
        <dbReference type="ARBA" id="ARBA00023136"/>
    </source>
</evidence>
<reference evidence="7 8" key="1">
    <citation type="submission" date="2020-07" db="EMBL/GenBank/DDBJ databases">
        <title>Sequencing the genomes of 1000 actinobacteria strains.</title>
        <authorList>
            <person name="Klenk H.-P."/>
        </authorList>
    </citation>
    <scope>NUCLEOTIDE SEQUENCE [LARGE SCALE GENOMIC DNA]</scope>
    <source>
        <strain evidence="7 8">DSM 45278</strain>
    </source>
</reference>
<gene>
    <name evidence="5" type="primary">nuoK</name>
    <name evidence="7" type="ORF">HNR06_004114</name>
</gene>
<dbReference type="EC" id="7.1.1.-" evidence="5"/>
<keyword evidence="2 5" id="KW-0812">Transmembrane</keyword>
<dbReference type="NCBIfam" id="NF004320">
    <property type="entry name" value="PRK05715.1-2"/>
    <property type="match status" value="1"/>
</dbReference>
<sequence length="138" mass="14547">MMLEAYLLLAAALFAVGLFGALSQQSVVMVMMGLELMVNAVIVAAAALWFHTSPERPDGQVLVLVAVTAMAVEMAMGFAVTTAIFRARDVDMVDMAADLADHSGSGDHGDHGQHGDHGDHGDHESHNHHGHHGDGGDR</sequence>
<comment type="catalytic activity">
    <reaction evidence="5">
        <text>a quinone + NADH + 5 H(+)(in) = a quinol + NAD(+) + 4 H(+)(out)</text>
        <dbReference type="Rhea" id="RHEA:57888"/>
        <dbReference type="ChEBI" id="CHEBI:15378"/>
        <dbReference type="ChEBI" id="CHEBI:24646"/>
        <dbReference type="ChEBI" id="CHEBI:57540"/>
        <dbReference type="ChEBI" id="CHEBI:57945"/>
        <dbReference type="ChEBI" id="CHEBI:132124"/>
    </reaction>
</comment>
<comment type="caution">
    <text evidence="7">The sequence shown here is derived from an EMBL/GenBank/DDBJ whole genome shotgun (WGS) entry which is preliminary data.</text>
</comment>
<evidence type="ECO:0000313" key="7">
    <source>
        <dbReference type="EMBL" id="NYH54525.1"/>
    </source>
</evidence>
<comment type="subunit">
    <text evidence="5">NDH-1 is composed of 14 different subunits. Subunits NuoA, H, J, K, L, M, N constitute the membrane sector of the complex.</text>
</comment>
<evidence type="ECO:0000256" key="6">
    <source>
        <dbReference type="SAM" id="MobiDB-lite"/>
    </source>
</evidence>
<keyword evidence="4 5" id="KW-0472">Membrane</keyword>
<keyword evidence="5" id="KW-0520">NAD</keyword>
<feature type="transmembrane region" description="Helical" evidence="5">
    <location>
        <begin position="62"/>
        <end position="85"/>
    </location>
</feature>
<dbReference type="Proteomes" id="UP000584931">
    <property type="component" value="Unassembled WGS sequence"/>
</dbReference>
<proteinExistence type="inferred from homology"/>
<comment type="subcellular location">
    <subcellularLocation>
        <location evidence="5">Cell membrane</location>
        <topology evidence="5">Multi-pass membrane protein</topology>
    </subcellularLocation>
    <subcellularLocation>
        <location evidence="1">Membrane</location>
        <topology evidence="1">Multi-pass membrane protein</topology>
    </subcellularLocation>
</comment>
<dbReference type="InterPro" id="IPR039428">
    <property type="entry name" value="NUOK/Mnh_C1-like"/>
</dbReference>
<evidence type="ECO:0000256" key="5">
    <source>
        <dbReference type="HAMAP-Rule" id="MF_01456"/>
    </source>
</evidence>
<evidence type="ECO:0000256" key="3">
    <source>
        <dbReference type="ARBA" id="ARBA00022989"/>
    </source>
</evidence>
<comment type="function">
    <text evidence="5">NDH-1 shuttles electrons from NADH, via FMN and iron-sulfur (Fe-S) centers, to quinones in the respiratory chain. The immediate electron acceptor for the enzyme in this species is believed to be a menaquinone. Couples the redox reaction to proton translocation (for every two electrons transferred, four hydrogen ions are translocated across the cytoplasmic membrane), and thus conserves the redox energy in a proton gradient.</text>
</comment>
<protein>
    <recommendedName>
        <fullName evidence="5">NADH-quinone oxidoreductase subunit K</fullName>
        <ecNumber evidence="5">7.1.1.-</ecNumber>
    </recommendedName>
    <alternativeName>
        <fullName evidence="5">NADH dehydrogenase I subunit K</fullName>
    </alternativeName>
    <alternativeName>
        <fullName evidence="5">NDH-1 subunit K</fullName>
    </alternativeName>
</protein>
<comment type="caution">
    <text evidence="5">Lacks conserved residue(s) required for the propagation of feature annotation.</text>
</comment>
<feature type="region of interest" description="Disordered" evidence="6">
    <location>
        <begin position="101"/>
        <end position="138"/>
    </location>
</feature>
<feature type="transmembrane region" description="Helical" evidence="5">
    <location>
        <begin position="33"/>
        <end position="50"/>
    </location>
</feature>
<dbReference type="HAMAP" id="MF_01456">
    <property type="entry name" value="NDH1_NuoK"/>
    <property type="match status" value="1"/>
</dbReference>
<dbReference type="InterPro" id="IPR001133">
    <property type="entry name" value="NADH_UbQ_OxRdtase_chain4L/K"/>
</dbReference>
<keyword evidence="3 5" id="KW-1133">Transmembrane helix</keyword>
<comment type="similarity">
    <text evidence="5">Belongs to the complex I subunit 4L family.</text>
</comment>
<dbReference type="GO" id="GO:0005886">
    <property type="term" value="C:plasma membrane"/>
    <property type="evidence" value="ECO:0007669"/>
    <property type="project" value="UniProtKB-SubCell"/>
</dbReference>
<dbReference type="GO" id="GO:0048038">
    <property type="term" value="F:quinone binding"/>
    <property type="evidence" value="ECO:0007669"/>
    <property type="project" value="UniProtKB-KW"/>
</dbReference>
<accession>A0A7Z0BLS8</accession>
<evidence type="ECO:0000313" key="8">
    <source>
        <dbReference type="Proteomes" id="UP000584931"/>
    </source>
</evidence>
<keyword evidence="5" id="KW-0874">Quinone</keyword>
<dbReference type="EMBL" id="JACCHL010000001">
    <property type="protein sequence ID" value="NYH54525.1"/>
    <property type="molecule type" value="Genomic_DNA"/>
</dbReference>
<dbReference type="GO" id="GO:0050136">
    <property type="term" value="F:NADH dehydrogenase (quinone) (non-electrogenic) activity"/>
    <property type="evidence" value="ECO:0007669"/>
    <property type="project" value="UniProtKB-UniRule"/>
</dbReference>
<evidence type="ECO:0000256" key="2">
    <source>
        <dbReference type="ARBA" id="ARBA00022692"/>
    </source>
</evidence>
<keyword evidence="5" id="KW-1003">Cell membrane</keyword>
<dbReference type="Gene3D" id="1.10.287.3510">
    <property type="match status" value="1"/>
</dbReference>
<name>A0A7Z0BLS8_9ACTN</name>
<dbReference type="GO" id="GO:0042773">
    <property type="term" value="P:ATP synthesis coupled electron transport"/>
    <property type="evidence" value="ECO:0007669"/>
    <property type="project" value="InterPro"/>
</dbReference>